<accession>A0A5C1YF57</accession>
<sequence>MFIHMSIHRPKPEHVDDLIASMNLVRLGGIGTQGLLQIGPWREVDGGERVVGIAIWESRRHWEEHVESVFAVVADHPFEEWEYEPPQRILLDDVGAMPGNPEEI</sequence>
<keyword evidence="2" id="KW-1185">Reference proteome</keyword>
<dbReference type="OrthoDB" id="5147144at2"/>
<evidence type="ECO:0000313" key="2">
    <source>
        <dbReference type="Proteomes" id="UP000324678"/>
    </source>
</evidence>
<dbReference type="EMBL" id="CP043505">
    <property type="protein sequence ID" value="QEO13619.1"/>
    <property type="molecule type" value="Genomic_DNA"/>
</dbReference>
<dbReference type="SUPFAM" id="SSF54909">
    <property type="entry name" value="Dimeric alpha+beta barrel"/>
    <property type="match status" value="1"/>
</dbReference>
<dbReference type="InterPro" id="IPR011008">
    <property type="entry name" value="Dimeric_a/b-barrel"/>
</dbReference>
<gene>
    <name evidence="1" type="ORF">FLP10_03665</name>
</gene>
<proteinExistence type="predicted"/>
<name>A0A5C1YF57_9MICO</name>
<protein>
    <submittedName>
        <fullName evidence="1">Uncharacterized protein</fullName>
    </submittedName>
</protein>
<dbReference type="RefSeq" id="WP_149159642.1">
    <property type="nucleotide sequence ID" value="NZ_CP043505.1"/>
</dbReference>
<evidence type="ECO:0000313" key="1">
    <source>
        <dbReference type="EMBL" id="QEO13619.1"/>
    </source>
</evidence>
<reference evidence="1 2" key="1">
    <citation type="submission" date="2019-09" db="EMBL/GenBank/DDBJ databases">
        <title>Genome sequencing of strain KACC 19306.</title>
        <authorList>
            <person name="Heo J."/>
            <person name="Kim S.-J."/>
            <person name="Kim J.-S."/>
            <person name="Hong S.-B."/>
            <person name="Kwon S.-W."/>
        </authorList>
    </citation>
    <scope>NUCLEOTIDE SEQUENCE [LARGE SCALE GENOMIC DNA]</scope>
    <source>
        <strain evidence="1 2">KACC 19306</strain>
    </source>
</reference>
<dbReference type="AlphaFoldDB" id="A0A5C1YF57"/>
<dbReference type="KEGG" id="ail:FLP10_03665"/>
<organism evidence="1 2">
    <name type="scientific">Agromyces intestinalis</name>
    <dbReference type="NCBI Taxonomy" id="2592652"/>
    <lineage>
        <taxon>Bacteria</taxon>
        <taxon>Bacillati</taxon>
        <taxon>Actinomycetota</taxon>
        <taxon>Actinomycetes</taxon>
        <taxon>Micrococcales</taxon>
        <taxon>Microbacteriaceae</taxon>
        <taxon>Agromyces</taxon>
    </lineage>
</organism>
<dbReference type="Proteomes" id="UP000324678">
    <property type="component" value="Chromosome"/>
</dbReference>